<organism evidence="1 2">
    <name type="scientific">Helicobacter macacae MIT 99-5501</name>
    <dbReference type="NCBI Taxonomy" id="1357400"/>
    <lineage>
        <taxon>Bacteria</taxon>
        <taxon>Pseudomonadati</taxon>
        <taxon>Campylobacterota</taxon>
        <taxon>Epsilonproteobacteria</taxon>
        <taxon>Campylobacterales</taxon>
        <taxon>Helicobacteraceae</taxon>
        <taxon>Helicobacter</taxon>
    </lineage>
</organism>
<dbReference type="PATRIC" id="fig|1357400.3.peg.1687"/>
<evidence type="ECO:0000313" key="2">
    <source>
        <dbReference type="Proteomes" id="UP000018731"/>
    </source>
</evidence>
<gene>
    <name evidence="1" type="ORF">HMPREF2086_01258</name>
</gene>
<reference evidence="1 2" key="1">
    <citation type="journal article" date="2014" name="Genome Announc.">
        <title>Draft genome sequences of six enterohepatic helicobacter species isolated from humans and one from rhesus macaques.</title>
        <authorList>
            <person name="Shen Z."/>
            <person name="Sheh A."/>
            <person name="Young S.K."/>
            <person name="Abouelliel A."/>
            <person name="Ward D.V."/>
            <person name="Earl A.M."/>
            <person name="Fox J.G."/>
        </authorList>
    </citation>
    <scope>NUCLEOTIDE SEQUENCE [LARGE SCALE GENOMIC DNA]</scope>
    <source>
        <strain evidence="1 2">MIT 99-5501</strain>
    </source>
</reference>
<comment type="caution">
    <text evidence="1">The sequence shown here is derived from an EMBL/GenBank/DDBJ whole genome shotgun (WGS) entry which is preliminary data.</text>
</comment>
<evidence type="ECO:0000313" key="1">
    <source>
        <dbReference type="EMBL" id="ETD23453.1"/>
    </source>
</evidence>
<dbReference type="RefSeq" id="WP_023928000.1">
    <property type="nucleotide sequence ID" value="NZ_KI669454.1"/>
</dbReference>
<keyword evidence="2" id="KW-1185">Reference proteome</keyword>
<name>V8C7T6_9HELI</name>
<dbReference type="Proteomes" id="UP000018731">
    <property type="component" value="Unassembled WGS sequence"/>
</dbReference>
<dbReference type="AlphaFoldDB" id="V8C7T6"/>
<accession>V8C7T6</accession>
<dbReference type="EMBL" id="AZJI01000005">
    <property type="protein sequence ID" value="ETD23453.1"/>
    <property type="molecule type" value="Genomic_DNA"/>
</dbReference>
<dbReference type="HOGENOM" id="CLU_2973204_0_0_7"/>
<proteinExistence type="predicted"/>
<sequence length="58" mass="6281">MGNSPLGNQFAQSLRLASLRCMSNTPHLQSEAIVQSTTANARIWVLAKNIRTSVAVAR</sequence>
<protein>
    <submittedName>
        <fullName evidence="1">Uncharacterized protein</fullName>
    </submittedName>
</protein>
<dbReference type="STRING" id="1357400.HMPREF2086_01258"/>